<keyword evidence="7" id="KW-0594">Phospholipid biosynthesis</keyword>
<sequence>MSRRSWAVARPYVLGALLPGLALLSAGRRSGWWFVGLAGALLLFFRDPERRAVRRPGVVYAAADGVISAVEPAEDPWLGGRAVRIVTFLSLYDVHVTRSPLAGEVAALEKEEGGHLPAFLGGAGRNSGYRVCLEGPDGRAAVEMRAGMVARRITPWIGEGEPVKAGQRLGLIHLGSRTDVLLPAAGTEVIVRPGQRVRAGVSPLARREDGR</sequence>
<dbReference type="InterPro" id="IPR003817">
    <property type="entry name" value="PS_Dcarbxylase"/>
</dbReference>
<evidence type="ECO:0000256" key="7">
    <source>
        <dbReference type="ARBA" id="ARBA00023209"/>
    </source>
</evidence>
<protein>
    <submittedName>
        <fullName evidence="12">Phosphatidylserine decarboxylase proenzyme</fullName>
    </submittedName>
</protein>
<keyword evidence="1" id="KW-1003">Cell membrane</keyword>
<dbReference type="Pfam" id="PF02666">
    <property type="entry name" value="PS_Dcarbxylase"/>
    <property type="match status" value="1"/>
</dbReference>
<keyword evidence="3" id="KW-0210">Decarboxylase</keyword>
<keyword evidence="13" id="KW-1185">Reference proteome</keyword>
<evidence type="ECO:0000313" key="13">
    <source>
        <dbReference type="Proteomes" id="UP000318065"/>
    </source>
</evidence>
<feature type="transmembrane region" description="Helical" evidence="11">
    <location>
        <begin position="30"/>
        <end position="45"/>
    </location>
</feature>
<keyword evidence="2" id="KW-0444">Lipid biosynthesis</keyword>
<organism evidence="12 13">
    <name type="scientific">Rubrobacter xylanophilus</name>
    <dbReference type="NCBI Taxonomy" id="49319"/>
    <lineage>
        <taxon>Bacteria</taxon>
        <taxon>Bacillati</taxon>
        <taxon>Actinomycetota</taxon>
        <taxon>Rubrobacteria</taxon>
        <taxon>Rubrobacterales</taxon>
        <taxon>Rubrobacteraceae</taxon>
        <taxon>Rubrobacter</taxon>
    </lineage>
</organism>
<dbReference type="RefSeq" id="WP_172620865.1">
    <property type="nucleotide sequence ID" value="NZ_AP019791.1"/>
</dbReference>
<evidence type="ECO:0000256" key="8">
    <source>
        <dbReference type="ARBA" id="ARBA00023239"/>
    </source>
</evidence>
<dbReference type="GO" id="GO:0004609">
    <property type="term" value="F:phosphatidylserine decarboxylase activity"/>
    <property type="evidence" value="ECO:0007669"/>
    <property type="project" value="InterPro"/>
</dbReference>
<evidence type="ECO:0000256" key="1">
    <source>
        <dbReference type="ARBA" id="ARBA00022475"/>
    </source>
</evidence>
<keyword evidence="8" id="KW-0456">Lyase</keyword>
<name>A0A510HPQ7_9ACTN</name>
<evidence type="ECO:0000256" key="2">
    <source>
        <dbReference type="ARBA" id="ARBA00022516"/>
    </source>
</evidence>
<evidence type="ECO:0000256" key="4">
    <source>
        <dbReference type="ARBA" id="ARBA00023098"/>
    </source>
</evidence>
<evidence type="ECO:0000256" key="9">
    <source>
        <dbReference type="ARBA" id="ARBA00023264"/>
    </source>
</evidence>
<dbReference type="EMBL" id="AP019791">
    <property type="protein sequence ID" value="BBL80817.1"/>
    <property type="molecule type" value="Genomic_DNA"/>
</dbReference>
<evidence type="ECO:0000256" key="5">
    <source>
        <dbReference type="ARBA" id="ARBA00023136"/>
    </source>
</evidence>
<dbReference type="AlphaFoldDB" id="A0A510HPQ7"/>
<keyword evidence="6" id="KW-0865">Zymogen</keyword>
<keyword evidence="4" id="KW-0443">Lipid metabolism</keyword>
<keyword evidence="11" id="KW-0812">Transmembrane</keyword>
<dbReference type="Proteomes" id="UP000318065">
    <property type="component" value="Chromosome"/>
</dbReference>
<dbReference type="PANTHER" id="PTHR35809">
    <property type="entry name" value="ARCHAETIDYLSERINE DECARBOXYLASE PROENZYME-RELATED"/>
    <property type="match status" value="1"/>
</dbReference>
<dbReference type="PANTHER" id="PTHR35809:SF1">
    <property type="entry name" value="ARCHAETIDYLSERINE DECARBOXYLASE PROENZYME-RELATED"/>
    <property type="match status" value="1"/>
</dbReference>
<accession>A0A510HPQ7</accession>
<evidence type="ECO:0000256" key="3">
    <source>
        <dbReference type="ARBA" id="ARBA00022793"/>
    </source>
</evidence>
<keyword evidence="10" id="KW-0670">Pyruvate</keyword>
<evidence type="ECO:0000256" key="10">
    <source>
        <dbReference type="ARBA" id="ARBA00023317"/>
    </source>
</evidence>
<evidence type="ECO:0000313" key="12">
    <source>
        <dbReference type="EMBL" id="BBL80817.1"/>
    </source>
</evidence>
<evidence type="ECO:0000256" key="6">
    <source>
        <dbReference type="ARBA" id="ARBA00023145"/>
    </source>
</evidence>
<reference evidence="12" key="1">
    <citation type="journal article" date="2019" name="Microbiol. Resour. Announc.">
        <title>Complete Genome Sequence of Rubrobacter xylanophilus Strain AA3-22, Isolated from Arima Onsen in Japan.</title>
        <authorList>
            <person name="Tomariguchi N."/>
            <person name="Miyazaki K."/>
        </authorList>
    </citation>
    <scope>NUCLEOTIDE SEQUENCE [LARGE SCALE GENOMIC DNA]</scope>
    <source>
        <strain evidence="12">AA3-22</strain>
    </source>
</reference>
<dbReference type="GO" id="GO:0008654">
    <property type="term" value="P:phospholipid biosynthetic process"/>
    <property type="evidence" value="ECO:0007669"/>
    <property type="project" value="UniProtKB-KW"/>
</dbReference>
<keyword evidence="11" id="KW-1133">Transmembrane helix</keyword>
<keyword evidence="9" id="KW-1208">Phospholipid metabolism</keyword>
<gene>
    <name evidence="12" type="primary">psd</name>
    <name evidence="12" type="ORF">RxyAA322_26710</name>
</gene>
<proteinExistence type="predicted"/>
<keyword evidence="5 11" id="KW-0472">Membrane</keyword>
<dbReference type="InterPro" id="IPR033175">
    <property type="entry name" value="PSD-A"/>
</dbReference>
<evidence type="ECO:0000256" key="11">
    <source>
        <dbReference type="SAM" id="Phobius"/>
    </source>
</evidence>
<feature type="transmembrane region" description="Helical" evidence="11">
    <location>
        <begin position="7"/>
        <end position="24"/>
    </location>
</feature>